<reference evidence="1 2" key="1">
    <citation type="submission" date="2019-02" db="EMBL/GenBank/DDBJ databases">
        <title>Dyella amyloliquefaciens sp. nov., isolated from forest soil.</title>
        <authorList>
            <person name="Gao Z.-H."/>
            <person name="Qiu L.-H."/>
        </authorList>
    </citation>
    <scope>NUCLEOTIDE SEQUENCE [LARGE SCALE GENOMIC DNA]</scope>
    <source>
        <strain evidence="1 2">KACC 12747</strain>
    </source>
</reference>
<name>A0A4R0YER3_9GAMM</name>
<organism evidence="1 2">
    <name type="scientific">Dyella soli</name>
    <dbReference type="NCBI Taxonomy" id="522319"/>
    <lineage>
        <taxon>Bacteria</taxon>
        <taxon>Pseudomonadati</taxon>
        <taxon>Pseudomonadota</taxon>
        <taxon>Gammaproteobacteria</taxon>
        <taxon>Lysobacterales</taxon>
        <taxon>Rhodanobacteraceae</taxon>
        <taxon>Dyella</taxon>
    </lineage>
</organism>
<evidence type="ECO:0000313" key="1">
    <source>
        <dbReference type="EMBL" id="TCI06716.1"/>
    </source>
</evidence>
<proteinExistence type="predicted"/>
<accession>A0A4R0YER3</accession>
<gene>
    <name evidence="1" type="ORF">EZM97_29190</name>
</gene>
<dbReference type="Proteomes" id="UP000291822">
    <property type="component" value="Unassembled WGS sequence"/>
</dbReference>
<dbReference type="AlphaFoldDB" id="A0A4R0YER3"/>
<protein>
    <submittedName>
        <fullName evidence="1">Uncharacterized protein</fullName>
    </submittedName>
</protein>
<sequence length="76" mass="8275">MSVEYQVLRSAEYGWVVVRLSRTQGYRGAFIDAVELANALAEREAEQSGRETKVVIADDDACHLGVPAGDAGRHGR</sequence>
<dbReference type="RefSeq" id="WP_131411420.1">
    <property type="nucleotide sequence ID" value="NZ_SJTG01000005.1"/>
</dbReference>
<dbReference type="EMBL" id="SJTG01000005">
    <property type="protein sequence ID" value="TCI06716.1"/>
    <property type="molecule type" value="Genomic_DNA"/>
</dbReference>
<comment type="caution">
    <text evidence="1">The sequence shown here is derived from an EMBL/GenBank/DDBJ whole genome shotgun (WGS) entry which is preliminary data.</text>
</comment>
<evidence type="ECO:0000313" key="2">
    <source>
        <dbReference type="Proteomes" id="UP000291822"/>
    </source>
</evidence>
<keyword evidence="2" id="KW-1185">Reference proteome</keyword>